<dbReference type="Proteomes" id="UP000287033">
    <property type="component" value="Unassembled WGS sequence"/>
</dbReference>
<proteinExistence type="predicted"/>
<accession>A0A401S3T4</accession>
<gene>
    <name evidence="1" type="ORF">chiPu_0003478</name>
</gene>
<keyword evidence="2" id="KW-1185">Reference proteome</keyword>
<dbReference type="AlphaFoldDB" id="A0A401S3T4"/>
<dbReference type="EMBL" id="BEZZ01000075">
    <property type="protein sequence ID" value="GCC25073.1"/>
    <property type="molecule type" value="Genomic_DNA"/>
</dbReference>
<organism evidence="1 2">
    <name type="scientific">Chiloscyllium punctatum</name>
    <name type="common">Brownbanded bambooshark</name>
    <name type="synonym">Hemiscyllium punctatum</name>
    <dbReference type="NCBI Taxonomy" id="137246"/>
    <lineage>
        <taxon>Eukaryota</taxon>
        <taxon>Metazoa</taxon>
        <taxon>Chordata</taxon>
        <taxon>Craniata</taxon>
        <taxon>Vertebrata</taxon>
        <taxon>Chondrichthyes</taxon>
        <taxon>Elasmobranchii</taxon>
        <taxon>Galeomorphii</taxon>
        <taxon>Galeoidea</taxon>
        <taxon>Orectolobiformes</taxon>
        <taxon>Hemiscylliidae</taxon>
        <taxon>Chiloscyllium</taxon>
    </lineage>
</organism>
<protein>
    <submittedName>
        <fullName evidence="1">Uncharacterized protein</fullName>
    </submittedName>
</protein>
<sequence length="79" mass="9107">MNYSLPCMRSSRYSSPALHKKGVVKGGLCPRLPHYSDDPEDVANVKTKQWDQANRQVYRSYSLNQSRHITEQNGIKKEL</sequence>
<evidence type="ECO:0000313" key="2">
    <source>
        <dbReference type="Proteomes" id="UP000287033"/>
    </source>
</evidence>
<name>A0A401S3T4_CHIPU</name>
<comment type="caution">
    <text evidence="1">The sequence shown here is derived from an EMBL/GenBank/DDBJ whole genome shotgun (WGS) entry which is preliminary data.</text>
</comment>
<evidence type="ECO:0000313" key="1">
    <source>
        <dbReference type="EMBL" id="GCC25073.1"/>
    </source>
</evidence>
<reference evidence="1 2" key="1">
    <citation type="journal article" date="2018" name="Nat. Ecol. Evol.">
        <title>Shark genomes provide insights into elasmobranch evolution and the origin of vertebrates.</title>
        <authorList>
            <person name="Hara Y"/>
            <person name="Yamaguchi K"/>
            <person name="Onimaru K"/>
            <person name="Kadota M"/>
            <person name="Koyanagi M"/>
            <person name="Keeley SD"/>
            <person name="Tatsumi K"/>
            <person name="Tanaka K"/>
            <person name="Motone F"/>
            <person name="Kageyama Y"/>
            <person name="Nozu R"/>
            <person name="Adachi N"/>
            <person name="Nishimura O"/>
            <person name="Nakagawa R"/>
            <person name="Tanegashima C"/>
            <person name="Kiyatake I"/>
            <person name="Matsumoto R"/>
            <person name="Murakumo K"/>
            <person name="Nishida K"/>
            <person name="Terakita A"/>
            <person name="Kuratani S"/>
            <person name="Sato K"/>
            <person name="Hyodo S Kuraku.S."/>
        </authorList>
    </citation>
    <scope>NUCLEOTIDE SEQUENCE [LARGE SCALE GENOMIC DNA]</scope>
</reference>